<feature type="domain" description="YCII-related" evidence="1">
    <location>
        <begin position="10"/>
        <end position="97"/>
    </location>
</feature>
<evidence type="ECO:0000313" key="3">
    <source>
        <dbReference type="Proteomes" id="UP001497453"/>
    </source>
</evidence>
<dbReference type="Pfam" id="PF03795">
    <property type="entry name" value="YCII"/>
    <property type="match status" value="1"/>
</dbReference>
<proteinExistence type="predicted"/>
<protein>
    <recommendedName>
        <fullName evidence="1">YCII-related domain-containing protein</fullName>
    </recommendedName>
</protein>
<dbReference type="InterPro" id="IPR011008">
    <property type="entry name" value="Dimeric_a/b-barrel"/>
</dbReference>
<keyword evidence="3" id="KW-1185">Reference proteome</keyword>
<evidence type="ECO:0000313" key="2">
    <source>
        <dbReference type="EMBL" id="CAL1704495.1"/>
    </source>
</evidence>
<dbReference type="InterPro" id="IPR005545">
    <property type="entry name" value="YCII"/>
</dbReference>
<evidence type="ECO:0000259" key="1">
    <source>
        <dbReference type="Pfam" id="PF03795"/>
    </source>
</evidence>
<dbReference type="SUPFAM" id="SSF54909">
    <property type="entry name" value="Dimeric alpha+beta barrel"/>
    <property type="match status" value="1"/>
</dbReference>
<dbReference type="Proteomes" id="UP001497453">
    <property type="component" value="Chromosome 3"/>
</dbReference>
<name>A0ABP1D9E2_9APHY</name>
<gene>
    <name evidence="2" type="ORF">GFSPODELE1_LOCUS5031</name>
</gene>
<dbReference type="PANTHER" id="PTHR33606:SF3">
    <property type="entry name" value="PROTEIN YCII"/>
    <property type="match status" value="1"/>
</dbReference>
<reference evidence="3" key="1">
    <citation type="submission" date="2024-04" db="EMBL/GenBank/DDBJ databases">
        <authorList>
            <person name="Shaw F."/>
            <person name="Minotto A."/>
        </authorList>
    </citation>
    <scope>NUCLEOTIDE SEQUENCE [LARGE SCALE GENOMIC DNA]</scope>
</reference>
<sequence>MSTASGTKQRFFVYAPDKAGAAENRAKYLDEHRAGIQPLVEKGILKVGAALLEPSSIQAGGEPKFFGSAVFVEAESIDDVRKQIEADTYWVNDVWDKEKLTIFPALLATPLP</sequence>
<organism evidence="2 3">
    <name type="scientific">Somion occarium</name>
    <dbReference type="NCBI Taxonomy" id="3059160"/>
    <lineage>
        <taxon>Eukaryota</taxon>
        <taxon>Fungi</taxon>
        <taxon>Dikarya</taxon>
        <taxon>Basidiomycota</taxon>
        <taxon>Agaricomycotina</taxon>
        <taxon>Agaricomycetes</taxon>
        <taxon>Polyporales</taxon>
        <taxon>Cerrenaceae</taxon>
        <taxon>Somion</taxon>
    </lineage>
</organism>
<dbReference type="PANTHER" id="PTHR33606">
    <property type="entry name" value="PROTEIN YCII"/>
    <property type="match status" value="1"/>
</dbReference>
<dbReference type="Gene3D" id="3.30.70.1060">
    <property type="entry name" value="Dimeric alpha+beta barrel"/>
    <property type="match status" value="1"/>
</dbReference>
<dbReference type="InterPro" id="IPR051807">
    <property type="entry name" value="Sec-metab_biosynth-assoc"/>
</dbReference>
<accession>A0ABP1D9E2</accession>
<dbReference type="EMBL" id="OZ037946">
    <property type="protein sequence ID" value="CAL1704495.1"/>
    <property type="molecule type" value="Genomic_DNA"/>
</dbReference>